<protein>
    <submittedName>
        <fullName evidence="5">Uncharacterized protein</fullName>
    </submittedName>
</protein>
<organism evidence="5 6">
    <name type="scientific">Ambrosia artemisiifolia</name>
    <name type="common">Common ragweed</name>
    <dbReference type="NCBI Taxonomy" id="4212"/>
    <lineage>
        <taxon>Eukaryota</taxon>
        <taxon>Viridiplantae</taxon>
        <taxon>Streptophyta</taxon>
        <taxon>Embryophyta</taxon>
        <taxon>Tracheophyta</taxon>
        <taxon>Spermatophyta</taxon>
        <taxon>Magnoliopsida</taxon>
        <taxon>eudicotyledons</taxon>
        <taxon>Gunneridae</taxon>
        <taxon>Pentapetalae</taxon>
        <taxon>asterids</taxon>
        <taxon>campanulids</taxon>
        <taxon>Asterales</taxon>
        <taxon>Asteraceae</taxon>
        <taxon>Asteroideae</taxon>
        <taxon>Heliantheae alliance</taxon>
        <taxon>Heliantheae</taxon>
        <taxon>Ambrosia</taxon>
    </lineage>
</organism>
<keyword evidence="2" id="KW-0341">Growth regulation</keyword>
<dbReference type="Pfam" id="PF05266">
    <property type="entry name" value="DUF724"/>
    <property type="match status" value="1"/>
</dbReference>
<dbReference type="EMBL" id="JAMZMK010000036">
    <property type="protein sequence ID" value="KAI7757958.1"/>
    <property type="molecule type" value="Genomic_DNA"/>
</dbReference>
<keyword evidence="6" id="KW-1185">Reference proteome</keyword>
<keyword evidence="3" id="KW-0175">Coiled coil</keyword>
<dbReference type="AlphaFoldDB" id="A0AAD5DB77"/>
<proteinExistence type="predicted"/>
<evidence type="ECO:0000313" key="5">
    <source>
        <dbReference type="EMBL" id="KAI7757958.1"/>
    </source>
</evidence>
<gene>
    <name evidence="5" type="ORF">M8C21_018679</name>
</gene>
<evidence type="ECO:0000256" key="1">
    <source>
        <dbReference type="ARBA" id="ARBA00022448"/>
    </source>
</evidence>
<reference evidence="5" key="1">
    <citation type="submission" date="2022-06" db="EMBL/GenBank/DDBJ databases">
        <title>Uncovering the hologenomic basis of an extraordinary plant invasion.</title>
        <authorList>
            <person name="Bieker V.C."/>
            <person name="Martin M.D."/>
            <person name="Gilbert T."/>
            <person name="Hodgins K."/>
            <person name="Battlay P."/>
            <person name="Petersen B."/>
            <person name="Wilson J."/>
        </authorList>
    </citation>
    <scope>NUCLEOTIDE SEQUENCE</scope>
    <source>
        <strain evidence="5">AA19_3_7</strain>
        <tissue evidence="5">Leaf</tissue>
    </source>
</reference>
<name>A0AAD5DB77_AMBAR</name>
<sequence length="310" mass="34835">GSKGNTKAKVSVTEKRGSDANNQDSPVVEHEMIIAETCEAADGKSHPKKKRGRSSTLLAKGPINLQEGEHEITVDLDEQPLSQLAGLKRSSCHRPEQRDEPPNQATVTSAGTTDYEQNWPFIKRSPIWATIASLEVYQTPPQRPHFSPLKEIKEDHREGLAIAHMVTFGNQVQMFSEIKLTDPVNVINNSLEILGDLETHGFNVGAIRGRLNKLLSLKSKVSQHEIELKKVEAELEKRNGEKRAEEEEIKEMEKKMQELQEKMVRSATMMKVKEEETTRLQSDMHNLSEQITDTELAFKKLAATPLQGTK</sequence>
<feature type="region of interest" description="Disordered" evidence="4">
    <location>
        <begin position="89"/>
        <end position="112"/>
    </location>
</feature>
<accession>A0AAD5DB77</accession>
<feature type="coiled-coil region" evidence="3">
    <location>
        <begin position="214"/>
        <end position="290"/>
    </location>
</feature>
<dbReference type="Proteomes" id="UP001206925">
    <property type="component" value="Unassembled WGS sequence"/>
</dbReference>
<evidence type="ECO:0000256" key="4">
    <source>
        <dbReference type="SAM" id="MobiDB-lite"/>
    </source>
</evidence>
<evidence type="ECO:0000313" key="6">
    <source>
        <dbReference type="Proteomes" id="UP001206925"/>
    </source>
</evidence>
<feature type="region of interest" description="Disordered" evidence="4">
    <location>
        <begin position="1"/>
        <end position="64"/>
    </location>
</feature>
<evidence type="ECO:0000256" key="2">
    <source>
        <dbReference type="ARBA" id="ARBA00022604"/>
    </source>
</evidence>
<keyword evidence="1" id="KW-0813">Transport</keyword>
<feature type="compositionally biased region" description="Polar residues" evidence="4">
    <location>
        <begin position="103"/>
        <end position="112"/>
    </location>
</feature>
<evidence type="ECO:0000256" key="3">
    <source>
        <dbReference type="SAM" id="Coils"/>
    </source>
</evidence>
<dbReference type="InterPro" id="IPR007930">
    <property type="entry name" value="DUF724"/>
</dbReference>
<comment type="caution">
    <text evidence="5">The sequence shown here is derived from an EMBL/GenBank/DDBJ whole genome shotgun (WGS) entry which is preliminary data.</text>
</comment>
<feature type="non-terminal residue" evidence="5">
    <location>
        <position position="1"/>
    </location>
</feature>